<proteinExistence type="predicted"/>
<dbReference type="Proteomes" id="UP000298416">
    <property type="component" value="Unassembled WGS sequence"/>
</dbReference>
<reference evidence="2" key="1">
    <citation type="submission" date="2018-01" db="EMBL/GenBank/DDBJ databases">
        <authorList>
            <person name="Mao J.F."/>
        </authorList>
    </citation>
    <scope>NUCLEOTIDE SEQUENCE</scope>
    <source>
        <strain evidence="2">Huo1</strain>
        <tissue evidence="2">Leaf</tissue>
    </source>
</reference>
<comment type="caution">
    <text evidence="2">The sequence shown here is derived from an EMBL/GenBank/DDBJ whole genome shotgun (WGS) entry which is preliminary data.</text>
</comment>
<evidence type="ECO:0000256" key="1">
    <source>
        <dbReference type="SAM" id="MobiDB-lite"/>
    </source>
</evidence>
<name>A0A8X8ZL16_SALSN</name>
<organism evidence="2">
    <name type="scientific">Salvia splendens</name>
    <name type="common">Scarlet sage</name>
    <dbReference type="NCBI Taxonomy" id="180675"/>
    <lineage>
        <taxon>Eukaryota</taxon>
        <taxon>Viridiplantae</taxon>
        <taxon>Streptophyta</taxon>
        <taxon>Embryophyta</taxon>
        <taxon>Tracheophyta</taxon>
        <taxon>Spermatophyta</taxon>
        <taxon>Magnoliopsida</taxon>
        <taxon>eudicotyledons</taxon>
        <taxon>Gunneridae</taxon>
        <taxon>Pentapetalae</taxon>
        <taxon>asterids</taxon>
        <taxon>lamiids</taxon>
        <taxon>Lamiales</taxon>
        <taxon>Lamiaceae</taxon>
        <taxon>Nepetoideae</taxon>
        <taxon>Mentheae</taxon>
        <taxon>Salviinae</taxon>
        <taxon>Salvia</taxon>
        <taxon>Salvia subgen. Calosphace</taxon>
        <taxon>core Calosphace</taxon>
    </lineage>
</organism>
<evidence type="ECO:0000313" key="2">
    <source>
        <dbReference type="EMBL" id="KAG6407849.1"/>
    </source>
</evidence>
<feature type="region of interest" description="Disordered" evidence="1">
    <location>
        <begin position="56"/>
        <end position="76"/>
    </location>
</feature>
<sequence>MKERWSGTVIPIPILEEAVTAIASDTGLVFTWRELAEERAINSNIVVISDTTVPIIDQEYPPSPRGGEYEPSGAASESVCSPILHNVVPTRRKLFNLDTQSGNESDHVFVAPRNEGGLKRKPSSSCRSKSPSIPPFNPVASSRDSSCLIQ</sequence>
<keyword evidence="3" id="KW-1185">Reference proteome</keyword>
<reference evidence="2" key="2">
    <citation type="submission" date="2020-08" db="EMBL/GenBank/DDBJ databases">
        <title>Plant Genome Project.</title>
        <authorList>
            <person name="Zhang R.-G."/>
        </authorList>
    </citation>
    <scope>NUCLEOTIDE SEQUENCE</scope>
    <source>
        <strain evidence="2">Huo1</strain>
        <tissue evidence="2">Leaf</tissue>
    </source>
</reference>
<gene>
    <name evidence="2" type="ORF">SASPL_130849</name>
</gene>
<protein>
    <submittedName>
        <fullName evidence="2">Uncharacterized protein</fullName>
    </submittedName>
</protein>
<feature type="compositionally biased region" description="Polar residues" evidence="1">
    <location>
        <begin position="139"/>
        <end position="150"/>
    </location>
</feature>
<dbReference type="EMBL" id="PNBA02000011">
    <property type="protein sequence ID" value="KAG6407849.1"/>
    <property type="molecule type" value="Genomic_DNA"/>
</dbReference>
<evidence type="ECO:0000313" key="3">
    <source>
        <dbReference type="Proteomes" id="UP000298416"/>
    </source>
</evidence>
<feature type="region of interest" description="Disordered" evidence="1">
    <location>
        <begin position="98"/>
        <end position="150"/>
    </location>
</feature>
<accession>A0A8X8ZL16</accession>
<dbReference type="AlphaFoldDB" id="A0A8X8ZL16"/>